<evidence type="ECO:0000313" key="1">
    <source>
        <dbReference type="EMBL" id="RKO91823.1"/>
    </source>
</evidence>
<keyword evidence="2" id="KW-1185">Reference proteome</keyword>
<accession>A0A4P9WIT9</accession>
<evidence type="ECO:0000313" key="2">
    <source>
        <dbReference type="Proteomes" id="UP000269721"/>
    </source>
</evidence>
<protein>
    <submittedName>
        <fullName evidence="1">Uncharacterized protein</fullName>
    </submittedName>
</protein>
<proteinExistence type="predicted"/>
<name>A0A4P9WIT9_9FUNG</name>
<dbReference type="EMBL" id="KZ994890">
    <property type="protein sequence ID" value="RKO91823.1"/>
    <property type="molecule type" value="Genomic_DNA"/>
</dbReference>
<dbReference type="Proteomes" id="UP000269721">
    <property type="component" value="Unassembled WGS sequence"/>
</dbReference>
<sequence>MTLGQAAPTSWHSWSASAAAMLGVDADYSYPRALARQYAPADPAFADGTAGDVSAAFNSDASWWFPSDGDAGVLEDEGFYDDGDGRKAVKYDFEQIALHEMLHGLGFISSWYPWTGTAELLPSAPVYEGESVEGLSRPFIFNRWMADAAGGAWMREHEATIVSSARASAANNMSEWAVRFAATEGAAVAKALYAGVATTPGALRIWYPAGRSLELRFAILYTPSNFSVGSSISHLDDTFYGGTGQFLMRPYATGFGILDNIVPRRAAVGNEGPGPMGETVLGILRALGYSTALGPLG</sequence>
<organism evidence="1 2">
    <name type="scientific">Blyttiomyces helicus</name>
    <dbReference type="NCBI Taxonomy" id="388810"/>
    <lineage>
        <taxon>Eukaryota</taxon>
        <taxon>Fungi</taxon>
        <taxon>Fungi incertae sedis</taxon>
        <taxon>Chytridiomycota</taxon>
        <taxon>Chytridiomycota incertae sedis</taxon>
        <taxon>Chytridiomycetes</taxon>
        <taxon>Chytridiomycetes incertae sedis</taxon>
        <taxon>Blyttiomyces</taxon>
    </lineage>
</organism>
<dbReference type="AlphaFoldDB" id="A0A4P9WIT9"/>
<gene>
    <name evidence="1" type="ORF">BDK51DRAFT_45285</name>
</gene>
<reference evidence="2" key="1">
    <citation type="journal article" date="2018" name="Nat. Microbiol.">
        <title>Leveraging single-cell genomics to expand the fungal tree of life.</title>
        <authorList>
            <person name="Ahrendt S.R."/>
            <person name="Quandt C.A."/>
            <person name="Ciobanu D."/>
            <person name="Clum A."/>
            <person name="Salamov A."/>
            <person name="Andreopoulos B."/>
            <person name="Cheng J.F."/>
            <person name="Woyke T."/>
            <person name="Pelin A."/>
            <person name="Henrissat B."/>
            <person name="Reynolds N.K."/>
            <person name="Benny G.L."/>
            <person name="Smith M.E."/>
            <person name="James T.Y."/>
            <person name="Grigoriev I.V."/>
        </authorList>
    </citation>
    <scope>NUCLEOTIDE SEQUENCE [LARGE SCALE GENOMIC DNA]</scope>
</reference>
<dbReference type="OrthoDB" id="73465at2759"/>